<dbReference type="PANTHER" id="PTHR21198:SF7">
    <property type="entry name" value="ASPARTATE-GLUTAMATE RACEMASE FAMILY"/>
    <property type="match status" value="1"/>
</dbReference>
<dbReference type="InterPro" id="IPR001920">
    <property type="entry name" value="Asp/Glu_race"/>
</dbReference>
<protein>
    <submittedName>
        <fullName evidence="3">Aspartate/glutamate racemase family protein</fullName>
    </submittedName>
</protein>
<evidence type="ECO:0000313" key="3">
    <source>
        <dbReference type="EMBL" id="GAA3965449.1"/>
    </source>
</evidence>
<gene>
    <name evidence="3" type="ORF">GCM10022210_12440</name>
</gene>
<evidence type="ECO:0000313" key="4">
    <source>
        <dbReference type="Proteomes" id="UP001500742"/>
    </source>
</evidence>
<comment type="caution">
    <text evidence="3">The sequence shown here is derived from an EMBL/GenBank/DDBJ whole genome shotgun (WGS) entry which is preliminary data.</text>
</comment>
<dbReference type="InterPro" id="IPR015942">
    <property type="entry name" value="Asp/Glu/hydantoin_racemase"/>
</dbReference>
<comment type="similarity">
    <text evidence="1">Belongs to the aspartate/glutamate racemases family.</text>
</comment>
<name>A0ABP7PGV2_9SPHI</name>
<dbReference type="Pfam" id="PF01177">
    <property type="entry name" value="Asp_Glu_race"/>
    <property type="match status" value="1"/>
</dbReference>
<dbReference type="PROSITE" id="PS00924">
    <property type="entry name" value="ASP_GLU_RACEMASE_2"/>
    <property type="match status" value="1"/>
</dbReference>
<proteinExistence type="inferred from homology"/>
<dbReference type="Proteomes" id="UP001500742">
    <property type="component" value="Unassembled WGS sequence"/>
</dbReference>
<sequence>MKTLGLIGGISWVSTAEYYKLINEGINEQLGGLNFARCIIHSFNYVDIKRNNDANDWESTLNMLSGAALHLQNSGAQAILLCANTMHMIADELQAKLNIPLIHIATVTANEISKQGLKKVGLLGTRFTMEQLFFTAKLKEQDIEATIPADDDDREFIHQTVFNELGKGLLKPETRERYLNIIDKLVAAGAEGIILGCTEIPLLIKSSDTAIPLFDTTLIHSRAAIDFAIGEI</sequence>
<keyword evidence="4" id="KW-1185">Reference proteome</keyword>
<dbReference type="Gene3D" id="3.40.50.1860">
    <property type="match status" value="2"/>
</dbReference>
<dbReference type="InterPro" id="IPR004380">
    <property type="entry name" value="Asp_race"/>
</dbReference>
<dbReference type="EMBL" id="BAAAZC010000008">
    <property type="protein sequence ID" value="GAA3965449.1"/>
    <property type="molecule type" value="Genomic_DNA"/>
</dbReference>
<organism evidence="3 4">
    <name type="scientific">Mucilaginibacter dorajii</name>
    <dbReference type="NCBI Taxonomy" id="692994"/>
    <lineage>
        <taxon>Bacteria</taxon>
        <taxon>Pseudomonadati</taxon>
        <taxon>Bacteroidota</taxon>
        <taxon>Sphingobacteriia</taxon>
        <taxon>Sphingobacteriales</taxon>
        <taxon>Sphingobacteriaceae</taxon>
        <taxon>Mucilaginibacter</taxon>
    </lineage>
</organism>
<dbReference type="NCBIfam" id="TIGR00035">
    <property type="entry name" value="asp_race"/>
    <property type="match status" value="1"/>
</dbReference>
<reference evidence="4" key="1">
    <citation type="journal article" date="2019" name="Int. J. Syst. Evol. Microbiol.">
        <title>The Global Catalogue of Microorganisms (GCM) 10K type strain sequencing project: providing services to taxonomists for standard genome sequencing and annotation.</title>
        <authorList>
            <consortium name="The Broad Institute Genomics Platform"/>
            <consortium name="The Broad Institute Genome Sequencing Center for Infectious Disease"/>
            <person name="Wu L."/>
            <person name="Ma J."/>
        </authorList>
    </citation>
    <scope>NUCLEOTIDE SEQUENCE [LARGE SCALE GENOMIC DNA]</scope>
    <source>
        <strain evidence="4">JCM 16601</strain>
    </source>
</reference>
<evidence type="ECO:0000256" key="1">
    <source>
        <dbReference type="ARBA" id="ARBA00007847"/>
    </source>
</evidence>
<dbReference type="SUPFAM" id="SSF53681">
    <property type="entry name" value="Aspartate/glutamate racemase"/>
    <property type="match status" value="2"/>
</dbReference>
<keyword evidence="2" id="KW-0413">Isomerase</keyword>
<dbReference type="RefSeq" id="WP_259092569.1">
    <property type="nucleotide sequence ID" value="NZ_BAAAZC010000008.1"/>
</dbReference>
<accession>A0ABP7PGV2</accession>
<evidence type="ECO:0000256" key="2">
    <source>
        <dbReference type="ARBA" id="ARBA00023235"/>
    </source>
</evidence>
<dbReference type="PANTHER" id="PTHR21198">
    <property type="entry name" value="GLUTAMATE RACEMASE"/>
    <property type="match status" value="1"/>
</dbReference>
<dbReference type="InterPro" id="IPR033134">
    <property type="entry name" value="Asp/Glu_racemase_AS_2"/>
</dbReference>